<evidence type="ECO:0000256" key="4">
    <source>
        <dbReference type="ARBA" id="ARBA00022729"/>
    </source>
</evidence>
<evidence type="ECO:0000256" key="1">
    <source>
        <dbReference type="ARBA" id="ARBA00002591"/>
    </source>
</evidence>
<gene>
    <name evidence="6" type="primary">flgI</name>
    <name evidence="7" type="ORF">B0F88_106182</name>
</gene>
<keyword evidence="8" id="KW-1185">Reference proteome</keyword>
<keyword evidence="4" id="KW-0732">Signal</keyword>
<comment type="function">
    <text evidence="1 6">Assembles around the rod to form the L-ring and probably protects the motor/basal body from shearing forces during rotation.</text>
</comment>
<dbReference type="PRINTS" id="PR01010">
    <property type="entry name" value="FLGPRINGFLGI"/>
</dbReference>
<protein>
    <recommendedName>
        <fullName evidence="6">Flagellar P-ring protein</fullName>
    </recommendedName>
    <alternativeName>
        <fullName evidence="6">Basal body P-ring protein</fullName>
    </alternativeName>
</protein>
<keyword evidence="7" id="KW-0282">Flagellum</keyword>
<evidence type="ECO:0000256" key="3">
    <source>
        <dbReference type="ARBA" id="ARBA00008994"/>
    </source>
</evidence>
<dbReference type="GO" id="GO:0030288">
    <property type="term" value="C:outer membrane-bounded periplasmic space"/>
    <property type="evidence" value="ECO:0007669"/>
    <property type="project" value="InterPro"/>
</dbReference>
<organism evidence="7 8">
    <name type="scientific">Methylobacter tundripaludum</name>
    <dbReference type="NCBI Taxonomy" id="173365"/>
    <lineage>
        <taxon>Bacteria</taxon>
        <taxon>Pseudomonadati</taxon>
        <taxon>Pseudomonadota</taxon>
        <taxon>Gammaproteobacteria</taxon>
        <taxon>Methylococcales</taxon>
        <taxon>Methylococcaceae</taxon>
        <taxon>Methylobacter</taxon>
    </lineage>
</organism>
<evidence type="ECO:0000256" key="2">
    <source>
        <dbReference type="ARBA" id="ARBA00004117"/>
    </source>
</evidence>
<dbReference type="Proteomes" id="UP000238071">
    <property type="component" value="Unassembled WGS sequence"/>
</dbReference>
<dbReference type="GO" id="GO:0071973">
    <property type="term" value="P:bacterial-type flagellum-dependent cell motility"/>
    <property type="evidence" value="ECO:0007669"/>
    <property type="project" value="InterPro"/>
</dbReference>
<evidence type="ECO:0000256" key="5">
    <source>
        <dbReference type="ARBA" id="ARBA00023143"/>
    </source>
</evidence>
<sequence>MNALHKYFTPLILGIVFSGPVHAERIKDIATIEGVRSNQLVGYGLVVGLDKSGDKTPFTGQSLRSMLARLGMTLPPGIDPKAKNIAAVSIQADLPAFAKPGQTIDVTVSSLGDAKSLRGGTLLMSPLKGADGQVYAIAQGSLVVSGLSASGNDGSSVTVNNPNVGRIPNGAIVERVVNSSFSDGDALIFNLHSPDFTTANRMAESINRVLGVNTAKALDATSVRVNAPVDPTQKVSFASVVENMMVTPDDAAARVIVNSRTGTVVVNGKVRVQPAAVSHGSLTVTITEDLQVSQPNAFSNGQTRVTPKSDVKVEEEKNHMFVFNPGVSLDEIVQAVNNVGAAPSDLVAILEALKSAGSLHAELIVI</sequence>
<dbReference type="RefSeq" id="WP_181049871.1">
    <property type="nucleotide sequence ID" value="NZ_PTIY01000006.1"/>
</dbReference>
<dbReference type="AlphaFoldDB" id="A0A2S6H328"/>
<accession>A0A2S6H328</accession>
<dbReference type="GO" id="GO:0009428">
    <property type="term" value="C:bacterial-type flagellum basal body, distal rod, P ring"/>
    <property type="evidence" value="ECO:0007669"/>
    <property type="project" value="InterPro"/>
</dbReference>
<comment type="caution">
    <text evidence="7">The sequence shown here is derived from an EMBL/GenBank/DDBJ whole genome shotgun (WGS) entry which is preliminary data.</text>
</comment>
<proteinExistence type="inferred from homology"/>
<dbReference type="EMBL" id="PTIY01000006">
    <property type="protein sequence ID" value="PPK71830.1"/>
    <property type="molecule type" value="Genomic_DNA"/>
</dbReference>
<dbReference type="HAMAP" id="MF_00416">
    <property type="entry name" value="FlgI"/>
    <property type="match status" value="1"/>
</dbReference>
<name>A0A2S6H328_9GAMM</name>
<evidence type="ECO:0000256" key="6">
    <source>
        <dbReference type="HAMAP-Rule" id="MF_00416"/>
    </source>
</evidence>
<comment type="subunit">
    <text evidence="6">The basal body constitutes a major portion of the flagellar organelle and consists of four rings (L,P,S, and M) mounted on a central rod.</text>
</comment>
<dbReference type="PANTHER" id="PTHR30381:SF0">
    <property type="entry name" value="FLAGELLAR P-RING PROTEIN"/>
    <property type="match status" value="1"/>
</dbReference>
<dbReference type="GO" id="GO:0005198">
    <property type="term" value="F:structural molecule activity"/>
    <property type="evidence" value="ECO:0007669"/>
    <property type="project" value="InterPro"/>
</dbReference>
<comment type="subcellular location">
    <subcellularLocation>
        <location evidence="2 6">Bacterial flagellum basal body</location>
    </subcellularLocation>
</comment>
<dbReference type="PANTHER" id="PTHR30381">
    <property type="entry name" value="FLAGELLAR P-RING PERIPLASMIC PROTEIN FLGI"/>
    <property type="match status" value="1"/>
</dbReference>
<keyword evidence="7" id="KW-0969">Cilium</keyword>
<dbReference type="Pfam" id="PF02119">
    <property type="entry name" value="FlgI"/>
    <property type="match status" value="1"/>
</dbReference>
<reference evidence="7 8" key="1">
    <citation type="submission" date="2018-02" db="EMBL/GenBank/DDBJ databases">
        <title>Subsurface microbial communities from deep shales in Ohio and West Virginia, USA.</title>
        <authorList>
            <person name="Wrighton K."/>
        </authorList>
    </citation>
    <scope>NUCLEOTIDE SEQUENCE [LARGE SCALE GENOMIC DNA]</scope>
    <source>
        <strain evidence="7 8">OWC-G53F</strain>
    </source>
</reference>
<dbReference type="InterPro" id="IPR001782">
    <property type="entry name" value="Flag_FlgI"/>
</dbReference>
<keyword evidence="5 6" id="KW-0975">Bacterial flagellum</keyword>
<evidence type="ECO:0000313" key="7">
    <source>
        <dbReference type="EMBL" id="PPK71830.1"/>
    </source>
</evidence>
<evidence type="ECO:0000313" key="8">
    <source>
        <dbReference type="Proteomes" id="UP000238071"/>
    </source>
</evidence>
<dbReference type="NCBIfam" id="NF003676">
    <property type="entry name" value="PRK05303.1"/>
    <property type="match status" value="1"/>
</dbReference>
<comment type="similarity">
    <text evidence="3 6">Belongs to the FlgI family.</text>
</comment>
<keyword evidence="7" id="KW-0966">Cell projection</keyword>